<dbReference type="EC" id="2.3.-.-" evidence="3"/>
<evidence type="ECO:0000313" key="3">
    <source>
        <dbReference type="EMBL" id="MDN3577683.1"/>
    </source>
</evidence>
<organism evidence="3 4">
    <name type="scientific">Chitinimonas viridis</name>
    <dbReference type="NCBI Taxonomy" id="664880"/>
    <lineage>
        <taxon>Bacteria</taxon>
        <taxon>Pseudomonadati</taxon>
        <taxon>Pseudomonadota</taxon>
        <taxon>Betaproteobacteria</taxon>
        <taxon>Neisseriales</taxon>
        <taxon>Chitinibacteraceae</taxon>
        <taxon>Chitinimonas</taxon>
    </lineage>
</organism>
<feature type="transmembrane region" description="Helical" evidence="1">
    <location>
        <begin position="151"/>
        <end position="173"/>
    </location>
</feature>
<keyword evidence="3" id="KW-0012">Acyltransferase</keyword>
<reference evidence="3" key="1">
    <citation type="journal article" date="2014" name="Int. J. Syst. Evol. Microbiol.">
        <title>Complete genome of a new Firmicutes species belonging to the dominant human colonic microbiota ('Ruminococcus bicirculans') reveals two chromosomes and a selective capacity to utilize plant glucans.</title>
        <authorList>
            <consortium name="NISC Comparative Sequencing Program"/>
            <person name="Wegmann U."/>
            <person name="Louis P."/>
            <person name="Goesmann A."/>
            <person name="Henrissat B."/>
            <person name="Duncan S.H."/>
            <person name="Flint H.J."/>
        </authorList>
    </citation>
    <scope>NUCLEOTIDE SEQUENCE</scope>
    <source>
        <strain evidence="3">CECT 7703</strain>
    </source>
</reference>
<gene>
    <name evidence="3" type="ORF">QWZ03_12960</name>
</gene>
<dbReference type="RefSeq" id="WP_290333102.1">
    <property type="nucleotide sequence ID" value="NZ_JAUFPU010000010.1"/>
</dbReference>
<feature type="transmembrane region" description="Helical" evidence="1">
    <location>
        <begin position="205"/>
        <end position="225"/>
    </location>
</feature>
<evidence type="ECO:0000256" key="1">
    <source>
        <dbReference type="SAM" id="Phobius"/>
    </source>
</evidence>
<feature type="transmembrane region" description="Helical" evidence="1">
    <location>
        <begin position="340"/>
        <end position="362"/>
    </location>
</feature>
<evidence type="ECO:0000313" key="4">
    <source>
        <dbReference type="Proteomes" id="UP001180081"/>
    </source>
</evidence>
<dbReference type="InterPro" id="IPR050879">
    <property type="entry name" value="Acyltransferase_3"/>
</dbReference>
<feature type="transmembrane region" description="Helical" evidence="1">
    <location>
        <begin position="180"/>
        <end position="199"/>
    </location>
</feature>
<protein>
    <submittedName>
        <fullName evidence="3">Acyltransferase</fullName>
        <ecNumber evidence="3">2.3.-.-</ecNumber>
    </submittedName>
</protein>
<dbReference type="Pfam" id="PF01757">
    <property type="entry name" value="Acyl_transf_3"/>
    <property type="match status" value="1"/>
</dbReference>
<feature type="transmembrane region" description="Helical" evidence="1">
    <location>
        <begin position="65"/>
        <end position="89"/>
    </location>
</feature>
<feature type="transmembrane region" description="Helical" evidence="1">
    <location>
        <begin position="39"/>
        <end position="59"/>
    </location>
</feature>
<dbReference type="EMBL" id="JAUFPU010000010">
    <property type="protein sequence ID" value="MDN3577683.1"/>
    <property type="molecule type" value="Genomic_DNA"/>
</dbReference>
<comment type="caution">
    <text evidence="3">The sequence shown here is derived from an EMBL/GenBank/DDBJ whole genome shotgun (WGS) entry which is preliminary data.</text>
</comment>
<accession>A0ABT8B6E0</accession>
<keyword evidence="4" id="KW-1185">Reference proteome</keyword>
<keyword evidence="1" id="KW-0812">Transmembrane</keyword>
<proteinExistence type="predicted"/>
<feature type="domain" description="Acyltransferase 3" evidence="2">
    <location>
        <begin position="33"/>
        <end position="358"/>
    </location>
</feature>
<name>A0ABT8B6E0_9NEIS</name>
<feature type="transmembrane region" description="Helical" evidence="1">
    <location>
        <begin position="110"/>
        <end position="128"/>
    </location>
</feature>
<sequence>MHTTLPPNFTVAPPLPGQQVQCGVQASQQLHTLQCLRGLAAMMVLVFHCALLLAPFAGAPLLGGILAIGSLGVELFFVLSGFIIMWMHADDIGQPDRAGVYLLKRLLRIYPPYWVVLLVTLAAGWYLGTSGEWLRPLMDIVILHPATPEPMVVGIGWTLRFELAFYLVFGILILNRRLGLFLMVSWLLGIVLLACKLVSIPWSVAYLFSNYSLLFFFGMASALWARHGAISPVGRWLVEYSVPLAATLCFWLAVSFLQSGKPIAEDGLGISVLGLALAVLMQASLSPYWEARSRTLAWLEKLGDASYSIYLTHMGLLLLAGLPAFRWLLGQGMPQQQGPWLLVLLLACLLCVGCGLLFHHWLEQPLLRWSRRRWSGDGHGRRPRA</sequence>
<keyword evidence="1" id="KW-0472">Membrane</keyword>
<dbReference type="PANTHER" id="PTHR23028">
    <property type="entry name" value="ACETYLTRANSFERASE"/>
    <property type="match status" value="1"/>
</dbReference>
<feature type="transmembrane region" description="Helical" evidence="1">
    <location>
        <begin position="309"/>
        <end position="328"/>
    </location>
</feature>
<feature type="transmembrane region" description="Helical" evidence="1">
    <location>
        <begin position="237"/>
        <end position="256"/>
    </location>
</feature>
<dbReference type="Proteomes" id="UP001180081">
    <property type="component" value="Unassembled WGS sequence"/>
</dbReference>
<evidence type="ECO:0000259" key="2">
    <source>
        <dbReference type="Pfam" id="PF01757"/>
    </source>
</evidence>
<keyword evidence="1" id="KW-1133">Transmembrane helix</keyword>
<reference evidence="3" key="2">
    <citation type="submission" date="2023-06" db="EMBL/GenBank/DDBJ databases">
        <authorList>
            <person name="Lucena T."/>
            <person name="Sun Q."/>
        </authorList>
    </citation>
    <scope>NUCLEOTIDE SEQUENCE</scope>
    <source>
        <strain evidence="3">CECT 7703</strain>
    </source>
</reference>
<feature type="transmembrane region" description="Helical" evidence="1">
    <location>
        <begin position="268"/>
        <end position="289"/>
    </location>
</feature>
<dbReference type="InterPro" id="IPR002656">
    <property type="entry name" value="Acyl_transf_3_dom"/>
</dbReference>
<dbReference type="PANTHER" id="PTHR23028:SF131">
    <property type="entry name" value="BLR2367 PROTEIN"/>
    <property type="match status" value="1"/>
</dbReference>
<dbReference type="GO" id="GO:0016746">
    <property type="term" value="F:acyltransferase activity"/>
    <property type="evidence" value="ECO:0007669"/>
    <property type="project" value="UniProtKB-KW"/>
</dbReference>
<keyword evidence="3" id="KW-0808">Transferase</keyword>